<dbReference type="Pfam" id="PF00111">
    <property type="entry name" value="Fer2"/>
    <property type="match status" value="1"/>
</dbReference>
<comment type="caution">
    <text evidence="10">The sequence shown here is derived from an EMBL/GenBank/DDBJ whole genome shotgun (WGS) entry which is preliminary data.</text>
</comment>
<dbReference type="Proteomes" id="UP000620596">
    <property type="component" value="Unassembled WGS sequence"/>
</dbReference>
<dbReference type="GO" id="GO:0046872">
    <property type="term" value="F:metal ion binding"/>
    <property type="evidence" value="ECO:0007669"/>
    <property type="project" value="UniProtKB-KW"/>
</dbReference>
<evidence type="ECO:0000313" key="10">
    <source>
        <dbReference type="EMBL" id="GGA86417.1"/>
    </source>
</evidence>
<evidence type="ECO:0000256" key="5">
    <source>
        <dbReference type="ARBA" id="ARBA00022982"/>
    </source>
</evidence>
<evidence type="ECO:0000256" key="8">
    <source>
        <dbReference type="ARBA" id="ARBA00034078"/>
    </source>
</evidence>
<dbReference type="EMBL" id="BMIG01000001">
    <property type="protein sequence ID" value="GGA86417.1"/>
    <property type="molecule type" value="Genomic_DNA"/>
</dbReference>
<evidence type="ECO:0000313" key="11">
    <source>
        <dbReference type="Proteomes" id="UP000620596"/>
    </source>
</evidence>
<keyword evidence="5" id="KW-0249">Electron transport</keyword>
<keyword evidence="4" id="KW-0479">Metal-binding</keyword>
<dbReference type="InterPro" id="IPR012675">
    <property type="entry name" value="Beta-grasp_dom_sf"/>
</dbReference>
<dbReference type="InterPro" id="IPR036010">
    <property type="entry name" value="2Fe-2S_ferredoxin-like_sf"/>
</dbReference>
<evidence type="ECO:0000256" key="3">
    <source>
        <dbReference type="ARBA" id="ARBA00022714"/>
    </source>
</evidence>
<gene>
    <name evidence="10" type="ORF">GCM10011496_03770</name>
</gene>
<evidence type="ECO:0000256" key="4">
    <source>
        <dbReference type="ARBA" id="ARBA00022723"/>
    </source>
</evidence>
<dbReference type="InterPro" id="IPR001041">
    <property type="entry name" value="2Fe-2S_ferredoxin-type"/>
</dbReference>
<comment type="cofactor">
    <cofactor evidence="8">
        <name>[2Fe-2S] cluster</name>
        <dbReference type="ChEBI" id="CHEBI:190135"/>
    </cofactor>
</comment>
<keyword evidence="7" id="KW-0411">Iron-sulfur</keyword>
<comment type="similarity">
    <text evidence="1">Belongs to the 2Fe2S plant-type ferredoxin family.</text>
</comment>
<keyword evidence="3" id="KW-0001">2Fe-2S</keyword>
<evidence type="ECO:0000256" key="1">
    <source>
        <dbReference type="ARBA" id="ARBA00007874"/>
    </source>
</evidence>
<reference evidence="10" key="1">
    <citation type="journal article" date="2014" name="Int. J. Syst. Evol. Microbiol.">
        <title>Complete genome sequence of Corynebacterium casei LMG S-19264T (=DSM 44701T), isolated from a smear-ripened cheese.</title>
        <authorList>
            <consortium name="US DOE Joint Genome Institute (JGI-PGF)"/>
            <person name="Walter F."/>
            <person name="Albersmeier A."/>
            <person name="Kalinowski J."/>
            <person name="Ruckert C."/>
        </authorList>
    </citation>
    <scope>NUCLEOTIDE SEQUENCE</scope>
    <source>
        <strain evidence="10">CGMCC 1.15322</strain>
    </source>
</reference>
<dbReference type="AlphaFoldDB" id="A0A916S8R5"/>
<evidence type="ECO:0000256" key="6">
    <source>
        <dbReference type="ARBA" id="ARBA00023004"/>
    </source>
</evidence>
<keyword evidence="6" id="KW-0408">Iron</keyword>
<dbReference type="CDD" id="cd00207">
    <property type="entry name" value="fer2"/>
    <property type="match status" value="1"/>
</dbReference>
<proteinExistence type="inferred from homology"/>
<dbReference type="PANTHER" id="PTHR43112">
    <property type="entry name" value="FERREDOXIN"/>
    <property type="match status" value="1"/>
</dbReference>
<organism evidence="10 11">
    <name type="scientific">Polaromonas eurypsychrophila</name>
    <dbReference type="NCBI Taxonomy" id="1614635"/>
    <lineage>
        <taxon>Bacteria</taxon>
        <taxon>Pseudomonadati</taxon>
        <taxon>Pseudomonadota</taxon>
        <taxon>Betaproteobacteria</taxon>
        <taxon>Burkholderiales</taxon>
        <taxon>Comamonadaceae</taxon>
        <taxon>Polaromonas</taxon>
    </lineage>
</organism>
<sequence>MTKTSTDPVYSARLLPDGEPFDAAAGRPLLQSALQASIFLESSCRNGSCRSCVCRLASGQVSYRIAWPGLSAEEKAEGWILPCVAFPASDLVLLPPGP</sequence>
<accession>A0A916S8R5</accession>
<protein>
    <submittedName>
        <fullName evidence="10">Ferredoxin</fullName>
    </submittedName>
</protein>
<keyword evidence="2" id="KW-0813">Transport</keyword>
<dbReference type="SUPFAM" id="SSF54292">
    <property type="entry name" value="2Fe-2S ferredoxin-like"/>
    <property type="match status" value="1"/>
</dbReference>
<feature type="domain" description="2Fe-2S ferredoxin-type" evidence="9">
    <location>
        <begin position="10"/>
        <end position="98"/>
    </location>
</feature>
<evidence type="ECO:0000259" key="9">
    <source>
        <dbReference type="PROSITE" id="PS51085"/>
    </source>
</evidence>
<reference evidence="10" key="2">
    <citation type="submission" date="2020-09" db="EMBL/GenBank/DDBJ databases">
        <authorList>
            <person name="Sun Q."/>
            <person name="Zhou Y."/>
        </authorList>
    </citation>
    <scope>NUCLEOTIDE SEQUENCE</scope>
    <source>
        <strain evidence="10">CGMCC 1.15322</strain>
    </source>
</reference>
<dbReference type="PROSITE" id="PS51085">
    <property type="entry name" value="2FE2S_FER_2"/>
    <property type="match status" value="1"/>
</dbReference>
<evidence type="ECO:0000256" key="2">
    <source>
        <dbReference type="ARBA" id="ARBA00022448"/>
    </source>
</evidence>
<dbReference type="RefSeq" id="WP_188705999.1">
    <property type="nucleotide sequence ID" value="NZ_BMIG01000001.1"/>
</dbReference>
<name>A0A916S8R5_9BURK</name>
<keyword evidence="11" id="KW-1185">Reference proteome</keyword>
<dbReference type="GO" id="GO:0051537">
    <property type="term" value="F:2 iron, 2 sulfur cluster binding"/>
    <property type="evidence" value="ECO:0007669"/>
    <property type="project" value="UniProtKB-KW"/>
</dbReference>
<dbReference type="Gene3D" id="3.10.20.30">
    <property type="match status" value="1"/>
</dbReference>
<dbReference type="PANTHER" id="PTHR43112:SF3">
    <property type="entry name" value="FERREDOXIN-2, CHLOROPLASTIC"/>
    <property type="match status" value="1"/>
</dbReference>
<evidence type="ECO:0000256" key="7">
    <source>
        <dbReference type="ARBA" id="ARBA00023014"/>
    </source>
</evidence>